<organism evidence="8 9">
    <name type="scientific">Pedobacter aquae</name>
    <dbReference type="NCBI Taxonomy" id="2605747"/>
    <lineage>
        <taxon>Bacteria</taxon>
        <taxon>Pseudomonadati</taxon>
        <taxon>Bacteroidota</taxon>
        <taxon>Sphingobacteriia</taxon>
        <taxon>Sphingobacteriales</taxon>
        <taxon>Sphingobacteriaceae</taxon>
        <taxon>Pedobacter</taxon>
    </lineage>
</organism>
<dbReference type="Pfam" id="PF00156">
    <property type="entry name" value="Pribosyltran"/>
    <property type="match status" value="1"/>
</dbReference>
<evidence type="ECO:0000256" key="5">
    <source>
        <dbReference type="ARBA" id="ARBA00022975"/>
    </source>
</evidence>
<keyword evidence="5 6" id="KW-0665">Pyrimidine biosynthesis</keyword>
<dbReference type="Gene3D" id="3.40.50.2020">
    <property type="match status" value="1"/>
</dbReference>
<evidence type="ECO:0000256" key="6">
    <source>
        <dbReference type="HAMAP-Rule" id="MF_01208"/>
    </source>
</evidence>
<dbReference type="RefSeq" id="WP_149074464.1">
    <property type="nucleotide sequence ID" value="NZ_CP043329.1"/>
</dbReference>
<dbReference type="InterPro" id="IPR029057">
    <property type="entry name" value="PRTase-like"/>
</dbReference>
<dbReference type="NCBIfam" id="TIGR00336">
    <property type="entry name" value="pyrE"/>
    <property type="match status" value="1"/>
</dbReference>
<feature type="binding site" evidence="6">
    <location>
        <position position="130"/>
    </location>
    <ligand>
        <name>orotate</name>
        <dbReference type="ChEBI" id="CHEBI:30839"/>
    </ligand>
</feature>
<keyword evidence="6" id="KW-0460">Magnesium</keyword>
<keyword evidence="3 6" id="KW-0328">Glycosyltransferase</keyword>
<comment type="catalytic activity">
    <reaction evidence="6">
        <text>orotidine 5'-phosphate + diphosphate = orotate + 5-phospho-alpha-D-ribose 1-diphosphate</text>
        <dbReference type="Rhea" id="RHEA:10380"/>
        <dbReference type="ChEBI" id="CHEBI:30839"/>
        <dbReference type="ChEBI" id="CHEBI:33019"/>
        <dbReference type="ChEBI" id="CHEBI:57538"/>
        <dbReference type="ChEBI" id="CHEBI:58017"/>
        <dbReference type="EC" id="2.4.2.10"/>
    </reaction>
</comment>
<feature type="binding site" evidence="6">
    <location>
        <position position="100"/>
    </location>
    <ligand>
        <name>5-phospho-alpha-D-ribose 1-diphosphate</name>
        <dbReference type="ChEBI" id="CHEBI:58017"/>
        <note>ligand shared between dimeric partners</note>
    </ligand>
</feature>
<comment type="pathway">
    <text evidence="1 6">Pyrimidine metabolism; UMP biosynthesis via de novo pathway; UMP from orotate: step 1/2.</text>
</comment>
<evidence type="ECO:0000256" key="1">
    <source>
        <dbReference type="ARBA" id="ARBA00004889"/>
    </source>
</evidence>
<dbReference type="SUPFAM" id="SSF53271">
    <property type="entry name" value="PRTase-like"/>
    <property type="match status" value="1"/>
</dbReference>
<dbReference type="EMBL" id="CP043329">
    <property type="protein sequence ID" value="QEK51462.1"/>
    <property type="molecule type" value="Genomic_DNA"/>
</dbReference>
<dbReference type="GO" id="GO:0004588">
    <property type="term" value="F:orotate phosphoribosyltransferase activity"/>
    <property type="evidence" value="ECO:0007669"/>
    <property type="project" value="UniProtKB-UniRule"/>
</dbReference>
<evidence type="ECO:0000256" key="3">
    <source>
        <dbReference type="ARBA" id="ARBA00022676"/>
    </source>
</evidence>
<name>A0A5C0VI24_9SPHI</name>
<dbReference type="EC" id="2.4.2.10" evidence="2 6"/>
<keyword evidence="4 6" id="KW-0808">Transferase</keyword>
<feature type="domain" description="Phosphoribosyltransferase" evidence="7">
    <location>
        <begin position="51"/>
        <end position="157"/>
    </location>
</feature>
<dbReference type="CDD" id="cd06223">
    <property type="entry name" value="PRTases_typeI"/>
    <property type="match status" value="1"/>
</dbReference>
<dbReference type="GO" id="GO:0000287">
    <property type="term" value="F:magnesium ion binding"/>
    <property type="evidence" value="ECO:0007669"/>
    <property type="project" value="UniProtKB-UniRule"/>
</dbReference>
<dbReference type="PANTHER" id="PTHR19278">
    <property type="entry name" value="OROTATE PHOSPHORIBOSYLTRANSFERASE"/>
    <property type="match status" value="1"/>
</dbReference>
<dbReference type="KEGG" id="pej:FYC62_07145"/>
<gene>
    <name evidence="6" type="primary">pyrE</name>
    <name evidence="8" type="ORF">FYC62_07145</name>
</gene>
<dbReference type="Proteomes" id="UP000323653">
    <property type="component" value="Chromosome"/>
</dbReference>
<dbReference type="GO" id="GO:0044205">
    <property type="term" value="P:'de novo' UMP biosynthetic process"/>
    <property type="evidence" value="ECO:0007669"/>
    <property type="project" value="UniProtKB-UniRule"/>
</dbReference>
<keyword evidence="9" id="KW-1185">Reference proteome</keyword>
<comment type="function">
    <text evidence="6">Catalyzes the transfer of a ribosyl phosphate group from 5-phosphoribose 1-diphosphate to orotate, leading to the formation of orotidine monophosphate (OMP).</text>
</comment>
<protein>
    <recommendedName>
        <fullName evidence="2 6">Orotate phosphoribosyltransferase</fullName>
        <shortName evidence="6">OPRT</shortName>
        <shortName evidence="6">OPRTase</shortName>
        <ecNumber evidence="2 6">2.4.2.10</ecNumber>
    </recommendedName>
</protein>
<dbReference type="AlphaFoldDB" id="A0A5C0VI24"/>
<feature type="binding site" evidence="6">
    <location>
        <position position="104"/>
    </location>
    <ligand>
        <name>5-phospho-alpha-D-ribose 1-diphosphate</name>
        <dbReference type="ChEBI" id="CHEBI:58017"/>
        <note>ligand shared between dimeric partners</note>
    </ligand>
</feature>
<dbReference type="InterPro" id="IPR000836">
    <property type="entry name" value="PRTase_dom"/>
</dbReference>
<dbReference type="GO" id="GO:0019856">
    <property type="term" value="P:pyrimidine nucleobase biosynthetic process"/>
    <property type="evidence" value="ECO:0007669"/>
    <property type="project" value="TreeGrafter"/>
</dbReference>
<dbReference type="PANTHER" id="PTHR19278:SF9">
    <property type="entry name" value="URIDINE 5'-MONOPHOSPHATE SYNTHASE"/>
    <property type="match status" value="1"/>
</dbReference>
<feature type="binding site" evidence="6">
    <location>
        <position position="106"/>
    </location>
    <ligand>
        <name>5-phospho-alpha-D-ribose 1-diphosphate</name>
        <dbReference type="ChEBI" id="CHEBI:58017"/>
        <note>ligand shared between dimeric partners</note>
    </ligand>
</feature>
<evidence type="ECO:0000313" key="8">
    <source>
        <dbReference type="EMBL" id="QEK51462.1"/>
    </source>
</evidence>
<dbReference type="UniPathway" id="UPA00070">
    <property type="reaction ID" value="UER00119"/>
</dbReference>
<comment type="caution">
    <text evidence="6">Lacks conserved residue(s) required for the propagation of feature annotation.</text>
</comment>
<evidence type="ECO:0000256" key="2">
    <source>
        <dbReference type="ARBA" id="ARBA00011971"/>
    </source>
</evidence>
<proteinExistence type="inferred from homology"/>
<dbReference type="InterPro" id="IPR023031">
    <property type="entry name" value="OPRT"/>
</dbReference>
<feature type="binding site" description="in other chain" evidence="6">
    <location>
        <begin position="126"/>
        <end position="134"/>
    </location>
    <ligand>
        <name>5-phospho-alpha-D-ribose 1-diphosphate</name>
        <dbReference type="ChEBI" id="CHEBI:58017"/>
        <note>ligand shared between dimeric partners</note>
    </ligand>
</feature>
<reference evidence="8 9" key="1">
    <citation type="submission" date="2019-08" db="EMBL/GenBank/DDBJ databases">
        <title>Pedobacter sp. nov., isolated from Han river, South Korea.</title>
        <authorList>
            <person name="Lee D.-H."/>
            <person name="Kim Y.-S."/>
            <person name="Hwang E.-M."/>
            <person name="Le Tran T.C."/>
            <person name="Cha C.-J."/>
        </authorList>
    </citation>
    <scope>NUCLEOTIDE SEQUENCE [LARGE SCALE GENOMIC DNA]</scope>
    <source>
        <strain evidence="8 9">CJ43</strain>
    </source>
</reference>
<evidence type="ECO:0000256" key="4">
    <source>
        <dbReference type="ARBA" id="ARBA00022679"/>
    </source>
</evidence>
<evidence type="ECO:0000259" key="7">
    <source>
        <dbReference type="Pfam" id="PF00156"/>
    </source>
</evidence>
<sequence>MYNKSEIEQKIAEFLLQIKAIKLQPTNPFTWASGWKSPIYCDNRVTLSYPAIRTYIRQKLSELIQEEFGSVGAIAGVATAGIPQGALVAQELGLPFIYVRSKAKEHGRQSLIEGEINEGQRVVVIEDLISTGKSSLQAIQALRDAGYDVAGLVAIFTYGLDTATENFQQAKCRFATLSNYTALLKYASEHNLFPTSDVDLLEEWRKNPAAWGKQLTNTADDNI</sequence>
<comment type="cofactor">
    <cofactor evidence="6">
        <name>Mg(2+)</name>
        <dbReference type="ChEBI" id="CHEBI:18420"/>
    </cofactor>
</comment>
<comment type="similarity">
    <text evidence="6">Belongs to the purine/pyrimidine phosphoribosyltransferase family. PyrE subfamily.</text>
</comment>
<comment type="subunit">
    <text evidence="6">Homodimer.</text>
</comment>
<dbReference type="HAMAP" id="MF_01208">
    <property type="entry name" value="PyrE"/>
    <property type="match status" value="1"/>
</dbReference>
<accession>A0A5C0VI24</accession>
<dbReference type="InterPro" id="IPR004467">
    <property type="entry name" value="Or_phspho_trans_dom"/>
</dbReference>
<evidence type="ECO:0000313" key="9">
    <source>
        <dbReference type="Proteomes" id="UP000323653"/>
    </source>
</evidence>